<proteinExistence type="predicted"/>
<sequence length="64" mass="7217">MRTRLSICRRKARFASEAEARAAAHGAAIALRHYRCDRCGRYHLTSRTKGKRIPRPRVITGPAA</sequence>
<dbReference type="Proteomes" id="UP000439522">
    <property type="component" value="Unassembled WGS sequence"/>
</dbReference>
<dbReference type="OrthoDB" id="7510025at2"/>
<dbReference type="RefSeq" id="WP_160610651.1">
    <property type="nucleotide sequence ID" value="NZ_WTZA01000001.1"/>
</dbReference>
<gene>
    <name evidence="1" type="ORF">GRI40_06900</name>
</gene>
<organism evidence="1 2">
    <name type="scientific">Tsuneonella aeria</name>
    <dbReference type="NCBI Taxonomy" id="1837929"/>
    <lineage>
        <taxon>Bacteria</taxon>
        <taxon>Pseudomonadati</taxon>
        <taxon>Pseudomonadota</taxon>
        <taxon>Alphaproteobacteria</taxon>
        <taxon>Sphingomonadales</taxon>
        <taxon>Erythrobacteraceae</taxon>
        <taxon>Tsuneonella</taxon>
    </lineage>
</organism>
<comment type="caution">
    <text evidence="1">The sequence shown here is derived from an EMBL/GenBank/DDBJ whole genome shotgun (WGS) entry which is preliminary data.</text>
</comment>
<dbReference type="EMBL" id="WTZA01000001">
    <property type="protein sequence ID" value="MXO74948.1"/>
    <property type="molecule type" value="Genomic_DNA"/>
</dbReference>
<evidence type="ECO:0000313" key="1">
    <source>
        <dbReference type="EMBL" id="MXO74948.1"/>
    </source>
</evidence>
<protein>
    <submittedName>
        <fullName evidence="1">Uncharacterized protein</fullName>
    </submittedName>
</protein>
<keyword evidence="2" id="KW-1185">Reference proteome</keyword>
<dbReference type="AlphaFoldDB" id="A0A6I4TEV8"/>
<name>A0A6I4TEV8_9SPHN</name>
<reference evidence="1 2" key="1">
    <citation type="submission" date="2019-12" db="EMBL/GenBank/DDBJ databases">
        <title>Genomic-based taxomic classification of the family Erythrobacteraceae.</title>
        <authorList>
            <person name="Xu L."/>
        </authorList>
    </citation>
    <scope>NUCLEOTIDE SEQUENCE [LARGE SCALE GENOMIC DNA]</scope>
    <source>
        <strain evidence="1 2">100921-2</strain>
    </source>
</reference>
<accession>A0A6I4TEV8</accession>
<evidence type="ECO:0000313" key="2">
    <source>
        <dbReference type="Proteomes" id="UP000439522"/>
    </source>
</evidence>